<dbReference type="InterPro" id="IPR024079">
    <property type="entry name" value="MetalloPept_cat_dom_sf"/>
</dbReference>
<evidence type="ECO:0000256" key="3">
    <source>
        <dbReference type="ARBA" id="ARBA00022989"/>
    </source>
</evidence>
<keyword evidence="4 9" id="KW-0472">Membrane</keyword>
<dbReference type="OrthoDB" id="5951731at2759"/>
<feature type="domain" description="Disintegrin" evidence="10">
    <location>
        <begin position="406"/>
        <end position="492"/>
    </location>
</feature>
<dbReference type="InterPro" id="IPR001762">
    <property type="entry name" value="Disintegrin_dom"/>
</dbReference>
<feature type="compositionally biased region" description="Polar residues" evidence="8">
    <location>
        <begin position="731"/>
        <end position="740"/>
    </location>
</feature>
<dbReference type="CDD" id="cd04269">
    <property type="entry name" value="ZnMc_adamalysin_II_like"/>
    <property type="match status" value="1"/>
</dbReference>
<evidence type="ECO:0000256" key="1">
    <source>
        <dbReference type="ARBA" id="ARBA00004167"/>
    </source>
</evidence>
<protein>
    <submittedName>
        <fullName evidence="13">Disintegrin and metalloproteinase domain-containing protein 29</fullName>
    </submittedName>
</protein>
<dbReference type="FunFam" id="3.40.390.10:FF:000002">
    <property type="entry name" value="Disintegrin and metalloproteinase domain-containing protein 22"/>
    <property type="match status" value="1"/>
</dbReference>
<evidence type="ECO:0000256" key="9">
    <source>
        <dbReference type="SAM" id="Phobius"/>
    </source>
</evidence>
<keyword evidence="7" id="KW-0479">Metal-binding</keyword>
<keyword evidence="3 9" id="KW-1133">Transmembrane helix</keyword>
<dbReference type="GO" id="GO:0008584">
    <property type="term" value="P:male gonad development"/>
    <property type="evidence" value="ECO:0007669"/>
    <property type="project" value="TreeGrafter"/>
</dbReference>
<dbReference type="SMART" id="SM00050">
    <property type="entry name" value="DISIN"/>
    <property type="match status" value="1"/>
</dbReference>
<dbReference type="AlphaFoldDB" id="A0A6P3F753"/>
<evidence type="ECO:0000313" key="12">
    <source>
        <dbReference type="Proteomes" id="UP000515203"/>
    </source>
</evidence>
<dbReference type="GO" id="GO:0006508">
    <property type="term" value="P:proteolysis"/>
    <property type="evidence" value="ECO:0007669"/>
    <property type="project" value="InterPro"/>
</dbReference>
<evidence type="ECO:0000313" key="13">
    <source>
        <dbReference type="RefSeq" id="XP_004640307.2"/>
    </source>
</evidence>
<evidence type="ECO:0000256" key="4">
    <source>
        <dbReference type="ARBA" id="ARBA00023136"/>
    </source>
</evidence>
<feature type="binding site" evidence="7">
    <location>
        <position position="351"/>
    </location>
    <ligand>
        <name>Zn(2+)</name>
        <dbReference type="ChEBI" id="CHEBI:29105"/>
        <note>catalytic</note>
    </ligand>
</feature>
<feature type="domain" description="Peptidase M12B" evidence="11">
    <location>
        <begin position="207"/>
        <end position="399"/>
    </location>
</feature>
<keyword evidence="13" id="KW-0482">Metalloprotease</keyword>
<evidence type="ECO:0000259" key="10">
    <source>
        <dbReference type="PROSITE" id="PS50214"/>
    </source>
</evidence>
<keyword evidence="13" id="KW-0378">Hydrolase</keyword>
<keyword evidence="2 9" id="KW-0812">Transmembrane</keyword>
<dbReference type="FunFam" id="4.10.70.10:FF:000001">
    <property type="entry name" value="Disintegrin and metalloproteinase domain-containing protein 22"/>
    <property type="match status" value="1"/>
</dbReference>
<name>A0A6P3F753_OCTDE</name>
<dbReference type="PANTHER" id="PTHR11905">
    <property type="entry name" value="ADAM A DISINTEGRIN AND METALLOPROTEASE DOMAIN"/>
    <property type="match status" value="1"/>
</dbReference>
<dbReference type="InterPro" id="IPR034027">
    <property type="entry name" value="Reprolysin_adamalysin"/>
</dbReference>
<dbReference type="PROSITE" id="PS50214">
    <property type="entry name" value="DISINTEGRIN_2"/>
    <property type="match status" value="1"/>
</dbReference>
<feature type="compositionally biased region" description="Polar residues" evidence="8">
    <location>
        <begin position="807"/>
        <end position="819"/>
    </location>
</feature>
<feature type="compositionally biased region" description="Basic and acidic residues" evidence="8">
    <location>
        <begin position="742"/>
        <end position="760"/>
    </location>
</feature>
<evidence type="ECO:0000256" key="8">
    <source>
        <dbReference type="SAM" id="MobiDB-lite"/>
    </source>
</evidence>
<dbReference type="Pfam" id="PF08516">
    <property type="entry name" value="ADAM_CR"/>
    <property type="match status" value="1"/>
</dbReference>
<dbReference type="GO" id="GO:1990913">
    <property type="term" value="C:sperm head plasma membrane"/>
    <property type="evidence" value="ECO:0007669"/>
    <property type="project" value="TreeGrafter"/>
</dbReference>
<dbReference type="InterPro" id="IPR018358">
    <property type="entry name" value="Disintegrin_CS"/>
</dbReference>
<evidence type="ECO:0000256" key="6">
    <source>
        <dbReference type="PROSITE-ProRule" id="PRU00068"/>
    </source>
</evidence>
<feature type="region of interest" description="Disordered" evidence="8">
    <location>
        <begin position="714"/>
        <end position="819"/>
    </location>
</feature>
<dbReference type="InterPro" id="IPR006586">
    <property type="entry name" value="ADAM_Cys-rich"/>
</dbReference>
<feature type="transmembrane region" description="Helical" evidence="9">
    <location>
        <begin position="685"/>
        <end position="707"/>
    </location>
</feature>
<proteinExistence type="predicted"/>
<dbReference type="PANTHER" id="PTHR11905:SF34">
    <property type="entry name" value="DISINTEGRIN AND METALLOPROTEINASE DOMAIN-CONTAINING PROTEIN 29"/>
    <property type="match status" value="1"/>
</dbReference>
<dbReference type="Gene3D" id="3.40.390.10">
    <property type="entry name" value="Collagenase (Catalytic Domain)"/>
    <property type="match status" value="1"/>
</dbReference>
<feature type="binding site" evidence="7">
    <location>
        <position position="341"/>
    </location>
    <ligand>
        <name>Zn(2+)</name>
        <dbReference type="ChEBI" id="CHEBI:29105"/>
        <note>catalytic</note>
    </ligand>
</feature>
<dbReference type="Pfam" id="PF00200">
    <property type="entry name" value="Disintegrin"/>
    <property type="match status" value="1"/>
</dbReference>
<feature type="disulfide bond" evidence="6">
    <location>
        <begin position="464"/>
        <end position="484"/>
    </location>
</feature>
<dbReference type="Gene3D" id="4.10.70.10">
    <property type="entry name" value="Disintegrin domain"/>
    <property type="match status" value="1"/>
</dbReference>
<comment type="subcellular location">
    <subcellularLocation>
        <location evidence="1">Membrane</location>
        <topology evidence="1">Single-pass membrane protein</topology>
    </subcellularLocation>
</comment>
<dbReference type="InterPro" id="IPR001590">
    <property type="entry name" value="Peptidase_M12B"/>
</dbReference>
<sequence>MTRTGALVFMRISFLVQWFGVLLSFPGFIQTKRYQYHSPPEVVIPLKLTGTARGIQLPGWLSYSLHFGGQTHIIHMKAKKSLLLRHFPVYTYTDHGALFEDHPFVQNDCYYHGYVEGDSESLVSLSTCFGGFQGMLQINNITYEIMPSMFSTTFEHLVYELESEETQSSIRTPDIMQDEIEHQMEFEDISNSTLKQSSHLNWWIHYKTVEVAVVVDNYMYNHYGRNESKLLVDLFRIINMVDSIYYILGIKVLVCGLEIWTNSNPIVVDDVRKSLDQFCKWKGIYITHRLKHDTIHLFMYRELRGLSGIGATKGMCSPGRSCAIVTLVNRSLALFAIAVAHHLGHNLGMSHDQHTCKCKSYKCIMHVDNPPTVYFSNCSYNYFWAFTIDQTPCLLENLYSKDIFDRTKCGNGIVEKGEECDCGALKSCAEDPCCMPNCTISYGATCAFGPCCRDCRFAPPGELCRKEANICDLPEWCNGTSHMCPDDVYVEDGIPCNDTAYCYGRECYSLNESCRQIFGQEARSANEICYKKLNTQGTRFGHCGLSGTSYVKCNTSDVMCGRLQCDSVAELPVLADHTTVHWTRFNDKPCWGTDYHHGMKIPDIGDVKDGTKCGEEHLCINRHCVHISQLDSDCSPGFCNMRGICNNKHHCHCNYLWDPPNCVIRGYGGSVDSGPPPKRKKKNKFCYLCLLLLIILFVLLCCFFYLFKKKKTKEEQKSQTQSTKEEKKFQRQTSSVLSQSKRGKEEQKPQIPHAKVERKSQSQPSSLRSQSQPSSLRSQSQPSSLRSQSQPSSLRSQSQPGRRKPSNPISKTSSLQKKP</sequence>
<dbReference type="GeneID" id="101565284"/>
<evidence type="ECO:0000256" key="7">
    <source>
        <dbReference type="PROSITE-ProRule" id="PRU00276"/>
    </source>
</evidence>
<gene>
    <name evidence="13" type="primary">Adam29</name>
</gene>
<keyword evidence="12" id="KW-1185">Reference proteome</keyword>
<feature type="binding site" evidence="7">
    <location>
        <position position="345"/>
    </location>
    <ligand>
        <name>Zn(2+)</name>
        <dbReference type="ChEBI" id="CHEBI:29105"/>
        <note>catalytic</note>
    </ligand>
</feature>
<dbReference type="RefSeq" id="XP_004640307.2">
    <property type="nucleotide sequence ID" value="XM_004640250.2"/>
</dbReference>
<dbReference type="PROSITE" id="PS00427">
    <property type="entry name" value="DISINTEGRIN_1"/>
    <property type="match status" value="1"/>
</dbReference>
<dbReference type="GO" id="GO:0009897">
    <property type="term" value="C:external side of plasma membrane"/>
    <property type="evidence" value="ECO:0007669"/>
    <property type="project" value="TreeGrafter"/>
</dbReference>
<dbReference type="SUPFAM" id="SSF55486">
    <property type="entry name" value="Metalloproteases ('zincins'), catalytic domain"/>
    <property type="match status" value="1"/>
</dbReference>
<reference evidence="13" key="1">
    <citation type="submission" date="2025-08" db="UniProtKB">
        <authorList>
            <consortium name="RefSeq"/>
        </authorList>
    </citation>
    <scope>IDENTIFICATION</scope>
</reference>
<keyword evidence="13" id="KW-0645">Protease</keyword>
<dbReference type="GO" id="GO:0004222">
    <property type="term" value="F:metalloendopeptidase activity"/>
    <property type="evidence" value="ECO:0007669"/>
    <property type="project" value="InterPro"/>
</dbReference>
<comment type="caution">
    <text evidence="7">Lacks conserved residue(s) required for the propagation of feature annotation.</text>
</comment>
<dbReference type="SUPFAM" id="SSF57552">
    <property type="entry name" value="Blood coagulation inhibitor (disintegrin)"/>
    <property type="match status" value="1"/>
</dbReference>
<dbReference type="Pfam" id="PF01421">
    <property type="entry name" value="Reprolysin"/>
    <property type="match status" value="1"/>
</dbReference>
<feature type="compositionally biased region" description="Basic and acidic residues" evidence="8">
    <location>
        <begin position="714"/>
        <end position="729"/>
    </location>
</feature>
<evidence type="ECO:0000259" key="11">
    <source>
        <dbReference type="PROSITE" id="PS50215"/>
    </source>
</evidence>
<dbReference type="InterPro" id="IPR036436">
    <property type="entry name" value="Disintegrin_dom_sf"/>
</dbReference>
<evidence type="ECO:0000256" key="2">
    <source>
        <dbReference type="ARBA" id="ARBA00022692"/>
    </source>
</evidence>
<organism evidence="12 13">
    <name type="scientific">Octodon degus</name>
    <name type="common">Degu</name>
    <name type="synonym">Sciurus degus</name>
    <dbReference type="NCBI Taxonomy" id="10160"/>
    <lineage>
        <taxon>Eukaryota</taxon>
        <taxon>Metazoa</taxon>
        <taxon>Chordata</taxon>
        <taxon>Craniata</taxon>
        <taxon>Vertebrata</taxon>
        <taxon>Euteleostomi</taxon>
        <taxon>Mammalia</taxon>
        <taxon>Eutheria</taxon>
        <taxon>Euarchontoglires</taxon>
        <taxon>Glires</taxon>
        <taxon>Rodentia</taxon>
        <taxon>Hystricomorpha</taxon>
        <taxon>Octodontidae</taxon>
        <taxon>Octodon</taxon>
    </lineage>
</organism>
<dbReference type="Proteomes" id="UP000515203">
    <property type="component" value="Unplaced"/>
</dbReference>
<feature type="compositionally biased region" description="Low complexity" evidence="8">
    <location>
        <begin position="761"/>
        <end position="799"/>
    </location>
</feature>
<dbReference type="CTD" id="11086"/>
<dbReference type="PROSITE" id="PS50215">
    <property type="entry name" value="ADAM_MEPRO"/>
    <property type="match status" value="1"/>
</dbReference>
<feature type="disulfide bond" evidence="7">
    <location>
        <begin position="358"/>
        <end position="363"/>
    </location>
</feature>
<dbReference type="SMART" id="SM00608">
    <property type="entry name" value="ACR"/>
    <property type="match status" value="1"/>
</dbReference>
<keyword evidence="5 7" id="KW-1015">Disulfide bond</keyword>
<dbReference type="FunCoup" id="A0A6P3F753">
    <property type="interactions" value="11"/>
</dbReference>
<dbReference type="GO" id="GO:0046872">
    <property type="term" value="F:metal ion binding"/>
    <property type="evidence" value="ECO:0007669"/>
    <property type="project" value="UniProtKB-KW"/>
</dbReference>
<dbReference type="Pfam" id="PF01562">
    <property type="entry name" value="Pep_M12B_propep"/>
    <property type="match status" value="1"/>
</dbReference>
<accession>A0A6P3F753</accession>
<evidence type="ECO:0000256" key="5">
    <source>
        <dbReference type="ARBA" id="ARBA00023157"/>
    </source>
</evidence>
<keyword evidence="7" id="KW-0862">Zinc</keyword>
<dbReference type="InParanoid" id="A0A6P3F753"/>
<dbReference type="InterPro" id="IPR002870">
    <property type="entry name" value="Peptidase_M12B_N"/>
</dbReference>